<feature type="region of interest" description="Disordered" evidence="1">
    <location>
        <begin position="230"/>
        <end position="287"/>
    </location>
</feature>
<evidence type="ECO:0000256" key="1">
    <source>
        <dbReference type="SAM" id="MobiDB-lite"/>
    </source>
</evidence>
<dbReference type="PROSITE" id="PS51840">
    <property type="entry name" value="C2_NT"/>
    <property type="match status" value="1"/>
</dbReference>
<dbReference type="InterPro" id="IPR039931">
    <property type="entry name" value="EEIG1/2-like"/>
</dbReference>
<evidence type="ECO:0000259" key="2">
    <source>
        <dbReference type="PROSITE" id="PS51840"/>
    </source>
</evidence>
<protein>
    <recommendedName>
        <fullName evidence="2">C2 NT-type domain-containing protein</fullName>
    </recommendedName>
</protein>
<dbReference type="PANTHER" id="PTHR21456">
    <property type="entry name" value="FAMILY WITH SEQUENCE SIMILARITY 102"/>
    <property type="match status" value="1"/>
</dbReference>
<dbReference type="Pfam" id="PF20778">
    <property type="entry name" value="SLS1_C"/>
    <property type="match status" value="1"/>
</dbReference>
<feature type="compositionally biased region" description="Basic residues" evidence="1">
    <location>
        <begin position="400"/>
        <end position="410"/>
    </location>
</feature>
<feature type="region of interest" description="Disordered" evidence="1">
    <location>
        <begin position="374"/>
        <end position="415"/>
    </location>
</feature>
<evidence type="ECO:0000313" key="3">
    <source>
        <dbReference type="EMBL" id="OJJ60188.1"/>
    </source>
</evidence>
<keyword evidence="4" id="KW-1185">Reference proteome</keyword>
<dbReference type="GeneID" id="63759537"/>
<feature type="compositionally biased region" description="Basic and acidic residues" evidence="1">
    <location>
        <begin position="240"/>
        <end position="253"/>
    </location>
</feature>
<dbReference type="STRING" id="1036612.A0A1L9TL76"/>
<reference evidence="4" key="1">
    <citation type="journal article" date="2017" name="Genome Biol.">
        <title>Comparative genomics reveals high biological diversity and specific adaptations in the industrially and medically important fungal genus Aspergillus.</title>
        <authorList>
            <person name="de Vries R.P."/>
            <person name="Riley R."/>
            <person name="Wiebenga A."/>
            <person name="Aguilar-Osorio G."/>
            <person name="Amillis S."/>
            <person name="Uchima C.A."/>
            <person name="Anderluh G."/>
            <person name="Asadollahi M."/>
            <person name="Askin M."/>
            <person name="Barry K."/>
            <person name="Battaglia E."/>
            <person name="Bayram O."/>
            <person name="Benocci T."/>
            <person name="Braus-Stromeyer S.A."/>
            <person name="Caldana C."/>
            <person name="Canovas D."/>
            <person name="Cerqueira G.C."/>
            <person name="Chen F."/>
            <person name="Chen W."/>
            <person name="Choi C."/>
            <person name="Clum A."/>
            <person name="Dos Santos R.A."/>
            <person name="Damasio A.R."/>
            <person name="Diallinas G."/>
            <person name="Emri T."/>
            <person name="Fekete E."/>
            <person name="Flipphi M."/>
            <person name="Freyberg S."/>
            <person name="Gallo A."/>
            <person name="Gournas C."/>
            <person name="Habgood R."/>
            <person name="Hainaut M."/>
            <person name="Harispe M.L."/>
            <person name="Henrissat B."/>
            <person name="Hilden K.S."/>
            <person name="Hope R."/>
            <person name="Hossain A."/>
            <person name="Karabika E."/>
            <person name="Karaffa L."/>
            <person name="Karanyi Z."/>
            <person name="Krasevec N."/>
            <person name="Kuo A."/>
            <person name="Kusch H."/>
            <person name="LaButti K."/>
            <person name="Lagendijk E.L."/>
            <person name="Lapidus A."/>
            <person name="Levasseur A."/>
            <person name="Lindquist E."/>
            <person name="Lipzen A."/>
            <person name="Logrieco A.F."/>
            <person name="MacCabe A."/>
            <person name="Maekelae M.R."/>
            <person name="Malavazi I."/>
            <person name="Melin P."/>
            <person name="Meyer V."/>
            <person name="Mielnichuk N."/>
            <person name="Miskei M."/>
            <person name="Molnar A.P."/>
            <person name="Mule G."/>
            <person name="Ngan C.Y."/>
            <person name="Orejas M."/>
            <person name="Orosz E."/>
            <person name="Ouedraogo J.P."/>
            <person name="Overkamp K.M."/>
            <person name="Park H.-S."/>
            <person name="Perrone G."/>
            <person name="Piumi F."/>
            <person name="Punt P.J."/>
            <person name="Ram A.F."/>
            <person name="Ramon A."/>
            <person name="Rauscher S."/>
            <person name="Record E."/>
            <person name="Riano-Pachon D.M."/>
            <person name="Robert V."/>
            <person name="Roehrig J."/>
            <person name="Ruller R."/>
            <person name="Salamov A."/>
            <person name="Salih N.S."/>
            <person name="Samson R.A."/>
            <person name="Sandor E."/>
            <person name="Sanguinetti M."/>
            <person name="Schuetze T."/>
            <person name="Sepcic K."/>
            <person name="Shelest E."/>
            <person name="Sherlock G."/>
            <person name="Sophianopoulou V."/>
            <person name="Squina F.M."/>
            <person name="Sun H."/>
            <person name="Susca A."/>
            <person name="Todd R.B."/>
            <person name="Tsang A."/>
            <person name="Unkles S.E."/>
            <person name="van de Wiele N."/>
            <person name="van Rossen-Uffink D."/>
            <person name="Oliveira J.V."/>
            <person name="Vesth T.C."/>
            <person name="Visser J."/>
            <person name="Yu J.-H."/>
            <person name="Zhou M."/>
            <person name="Andersen M.R."/>
            <person name="Archer D.B."/>
            <person name="Baker S.E."/>
            <person name="Benoit I."/>
            <person name="Brakhage A.A."/>
            <person name="Braus G.H."/>
            <person name="Fischer R."/>
            <person name="Frisvad J.C."/>
            <person name="Goldman G.H."/>
            <person name="Houbraken J."/>
            <person name="Oakley B."/>
            <person name="Pocsi I."/>
            <person name="Scazzocchio C."/>
            <person name="Seiboth B."/>
            <person name="vanKuyk P.A."/>
            <person name="Wortman J."/>
            <person name="Dyer P.S."/>
            <person name="Grigoriev I.V."/>
        </authorList>
    </citation>
    <scope>NUCLEOTIDE SEQUENCE [LARGE SCALE GENOMIC DNA]</scope>
    <source>
        <strain evidence="4">CBS 593.65</strain>
    </source>
</reference>
<proteinExistence type="predicted"/>
<dbReference type="InterPro" id="IPR048400">
    <property type="entry name" value="SLS1_N"/>
</dbReference>
<organism evidence="3 4">
    <name type="scientific">Aspergillus sydowii CBS 593.65</name>
    <dbReference type="NCBI Taxonomy" id="1036612"/>
    <lineage>
        <taxon>Eukaryota</taxon>
        <taxon>Fungi</taxon>
        <taxon>Dikarya</taxon>
        <taxon>Ascomycota</taxon>
        <taxon>Pezizomycotina</taxon>
        <taxon>Eurotiomycetes</taxon>
        <taxon>Eurotiomycetidae</taxon>
        <taxon>Eurotiales</taxon>
        <taxon>Aspergillaceae</taxon>
        <taxon>Aspergillus</taxon>
        <taxon>Aspergillus subgen. Nidulantes</taxon>
    </lineage>
</organism>
<evidence type="ECO:0000313" key="4">
    <source>
        <dbReference type="Proteomes" id="UP000184356"/>
    </source>
</evidence>
<dbReference type="EMBL" id="KV878585">
    <property type="protein sequence ID" value="OJJ60188.1"/>
    <property type="molecule type" value="Genomic_DNA"/>
</dbReference>
<dbReference type="OrthoDB" id="3365224at2759"/>
<dbReference type="InterPro" id="IPR048401">
    <property type="entry name" value="SLS1_C"/>
</dbReference>
<gene>
    <name evidence="3" type="ORF">ASPSYDRAFT_176768</name>
</gene>
<dbReference type="AlphaFoldDB" id="A0A1L9TL76"/>
<dbReference type="Proteomes" id="UP000184356">
    <property type="component" value="Unassembled WGS sequence"/>
</dbReference>
<dbReference type="PANTHER" id="PTHR21456:SF1">
    <property type="entry name" value="C2 NT-TYPE DOMAIN-CONTAINING PROTEIN"/>
    <property type="match status" value="1"/>
</dbReference>
<feature type="compositionally biased region" description="Polar residues" evidence="1">
    <location>
        <begin position="259"/>
        <end position="268"/>
    </location>
</feature>
<dbReference type="RefSeq" id="XP_040703994.1">
    <property type="nucleotide sequence ID" value="XM_040843464.1"/>
</dbReference>
<dbReference type="VEuPathDB" id="FungiDB:ASPSYDRAFT_176768"/>
<dbReference type="Pfam" id="PF20776">
    <property type="entry name" value="SLS1_N"/>
    <property type="match status" value="1"/>
</dbReference>
<name>A0A1L9TL76_9EURO</name>
<dbReference type="InterPro" id="IPR019448">
    <property type="entry name" value="NT-C2"/>
</dbReference>
<accession>A0A1L9TL76</accession>
<dbReference type="Pfam" id="PF10358">
    <property type="entry name" value="NT-C2"/>
    <property type="match status" value="1"/>
</dbReference>
<feature type="compositionally biased region" description="Basic and acidic residues" evidence="1">
    <location>
        <begin position="384"/>
        <end position="399"/>
    </location>
</feature>
<feature type="domain" description="C2 NT-type" evidence="2">
    <location>
        <begin position="3"/>
        <end position="147"/>
    </location>
</feature>
<sequence length="1107" mass="125160">MQAFVPKNRRPRFELVLRIIDLNNIPLVSGAAYIKWRLPSSNANEHHGTTDKSLIHEHKASWHYERAVQVRMTIERDQTLHECEIQFEVIQEFSSGAHAEKNLLGRVKLNLSEYVDKSDDDEGIVRRYLMQDSKINSTLKIGISVQQIDGDRNFTTPPLKSAMAFGGITGVVASEQAEADDSGQPPLINTQSREVADMQEMYRRTLAASWTSRADDLPADKLIEGLFSGNVGWADSQDPDSTRSEGYYDERSSHRGAGTASQTGTRNLLSPGFERRAKNASRSNASKTLEFSPAIERTGKNGSIEHQLYDNAKGKTWRNRNTEHELSEFEVREDLRSWEVTIKAGGLINRQLFSSCRPHTVCVSSTQRGHHLVRYQNTASNSSDDTHHDRPSRHRESDRKRSRRKLGNKSRRVELEYSSLGKPGEVLVVREKPSRQRPLRASSEEEAGELPIMLSELQPDTSYSDSAVIAERIESFLAPHRPREQLAPPDWEDLRSRLRPSFTAPQLSKYISTTLKARHDSTEGIPAHPEHWNAEWKPGTSHYLETGPASQETIADRIAASQDLKGKDLLIERVLRDCWQLGQAGEIGQLDIRLPRYSLTLLTGSNYFSFEELANLHETAIDVTHSLGLVRVTGKQRPCESIREIINDYTKRIQSVELGLPSRDNENTKKFAEALSPGFISWVETTYKVSFELDSLQFPNRMHVLPENERNVEDARRTLHLAFNKAASPSTPFSTYFPASKLSKMYDVDLGEAAPWQVREKPWFRWQTPESERLPILPGYLLHEGQSDLCKELLTSLRRQPSWSAKFGSAIEVRESITATLGQCLFLRKPTIEKGQASASQLGQMSLLRTFVSDVPRVSRLLGKLSPKRVESTSYRIRLVPSALHANIFPSLELELTHPPKNIRKHQNELVISGAQVNLMENSVDHLLPESIADIRFTRKLTHDLLTGPHGVSFLDSVLEDVQLELKKSRTSNKDIPLPAFTTLNLPSYLLQQDNEKVDMTACTKAEYVYQPVNDVQGTLVNQYDVRDWRLFHASYDGGPYGAHSTTDLYLQTTSEPRYIDEIHPGKSVSSRRQIGKDFVLFYNVACDMVSGLELDAEERAVAGMRV</sequence>